<evidence type="ECO:0000259" key="1">
    <source>
        <dbReference type="Pfam" id="PF14534"/>
    </source>
</evidence>
<dbReference type="PROSITE" id="PS51257">
    <property type="entry name" value="PROKAR_LIPOPROTEIN"/>
    <property type="match status" value="1"/>
</dbReference>
<dbReference type="EMBL" id="JBCDNA010000001">
    <property type="protein sequence ID" value="MEL4455268.1"/>
    <property type="molecule type" value="Genomic_DNA"/>
</dbReference>
<organism evidence="2 3">
    <name type="scientific">Lutimonas vermicola</name>
    <dbReference type="NCBI Taxonomy" id="414288"/>
    <lineage>
        <taxon>Bacteria</taxon>
        <taxon>Pseudomonadati</taxon>
        <taxon>Bacteroidota</taxon>
        <taxon>Flavobacteriia</taxon>
        <taxon>Flavobacteriales</taxon>
        <taxon>Flavobacteriaceae</taxon>
        <taxon>Lutimonas</taxon>
    </lineage>
</organism>
<evidence type="ECO:0000313" key="2">
    <source>
        <dbReference type="EMBL" id="MEL4455268.1"/>
    </source>
</evidence>
<dbReference type="Proteomes" id="UP001474120">
    <property type="component" value="Unassembled WGS sequence"/>
</dbReference>
<name>A0ABU9KYJ4_9FLAO</name>
<feature type="domain" description="DUF4440" evidence="1">
    <location>
        <begin position="50"/>
        <end position="161"/>
    </location>
</feature>
<dbReference type="Pfam" id="PF14534">
    <property type="entry name" value="DUF4440"/>
    <property type="match status" value="1"/>
</dbReference>
<reference evidence="2 3" key="1">
    <citation type="submission" date="2024-04" db="EMBL/GenBank/DDBJ databases">
        <title>whole genome sequencing of Lutimonas vermicola strain IMCC1616.</title>
        <authorList>
            <person name="Bae S.S."/>
        </authorList>
    </citation>
    <scope>NUCLEOTIDE SEQUENCE [LARGE SCALE GENOMIC DNA]</scope>
    <source>
        <strain evidence="2 3">IMCC1616</strain>
    </source>
</reference>
<dbReference type="Gene3D" id="3.10.450.50">
    <property type="match status" value="1"/>
</dbReference>
<dbReference type="InterPro" id="IPR027843">
    <property type="entry name" value="DUF4440"/>
</dbReference>
<dbReference type="RefSeq" id="WP_342159076.1">
    <property type="nucleotide sequence ID" value="NZ_JBCDNA010000001.1"/>
</dbReference>
<sequence length="173" mass="20312">MKSHKLILPVTFALFLSVTITSCNKKNRESENTQATLPEIKKEDLENEVWRMEELYWDYVMKNDTIAYKNLWHNDFTGYPSFGDGVSDKSKIASWIPELHEDKSRIYSFKLYRKAVNSIADVVIVFYDFDQILTDEQNNVLEKKTFKITHTWKKFGNTWLILGGMAADKTERL</sequence>
<keyword evidence="3" id="KW-1185">Reference proteome</keyword>
<dbReference type="InterPro" id="IPR032710">
    <property type="entry name" value="NTF2-like_dom_sf"/>
</dbReference>
<protein>
    <submittedName>
        <fullName evidence="2">Nuclear transport factor 2 family protein</fullName>
    </submittedName>
</protein>
<dbReference type="SUPFAM" id="SSF54427">
    <property type="entry name" value="NTF2-like"/>
    <property type="match status" value="1"/>
</dbReference>
<gene>
    <name evidence="2" type="ORF">AABB81_05135</name>
</gene>
<accession>A0ABU9KYJ4</accession>
<comment type="caution">
    <text evidence="2">The sequence shown here is derived from an EMBL/GenBank/DDBJ whole genome shotgun (WGS) entry which is preliminary data.</text>
</comment>
<evidence type="ECO:0000313" key="3">
    <source>
        <dbReference type="Proteomes" id="UP001474120"/>
    </source>
</evidence>
<proteinExistence type="predicted"/>